<evidence type="ECO:0000313" key="19">
    <source>
        <dbReference type="EMBL" id="PJA63666.1"/>
    </source>
</evidence>
<gene>
    <name evidence="19" type="ORF">CO160_02410</name>
</gene>
<dbReference type="InterPro" id="IPR050396">
    <property type="entry name" value="Glycosyltr_51/Transpeptidase"/>
</dbReference>
<evidence type="ECO:0000256" key="3">
    <source>
        <dbReference type="ARBA" id="ARBA00007739"/>
    </source>
</evidence>
<dbReference type="PANTHER" id="PTHR32282:SF11">
    <property type="entry name" value="PENICILLIN-BINDING PROTEIN 1B"/>
    <property type="match status" value="1"/>
</dbReference>
<evidence type="ECO:0000256" key="4">
    <source>
        <dbReference type="ARBA" id="ARBA00022475"/>
    </source>
</evidence>
<comment type="similarity">
    <text evidence="2">In the C-terminal section; belongs to the transpeptidase family.</text>
</comment>
<dbReference type="FunFam" id="1.10.3810.10:FF:000001">
    <property type="entry name" value="Penicillin-binding protein 1A"/>
    <property type="match status" value="1"/>
</dbReference>
<keyword evidence="10" id="KW-0133">Cell shape</keyword>
<evidence type="ECO:0000256" key="12">
    <source>
        <dbReference type="ARBA" id="ARBA00023136"/>
    </source>
</evidence>
<organism evidence="19 20">
    <name type="scientific">Candidatus Portnoybacteria bacterium CG_4_9_14_3_um_filter_43_11</name>
    <dbReference type="NCBI Taxonomy" id="1974805"/>
    <lineage>
        <taxon>Bacteria</taxon>
        <taxon>Candidatus Portnoyibacteriota</taxon>
    </lineage>
</organism>
<keyword evidence="4" id="KW-1003">Cell membrane</keyword>
<dbReference type="AlphaFoldDB" id="A0A2M7YL32"/>
<feature type="domain" description="Glycosyl transferase family 51" evidence="18">
    <location>
        <begin position="58"/>
        <end position="233"/>
    </location>
</feature>
<dbReference type="Gene3D" id="1.10.3810.10">
    <property type="entry name" value="Biosynthetic peptidoglycan transglycosylase-like"/>
    <property type="match status" value="1"/>
</dbReference>
<dbReference type="GO" id="GO:0009002">
    <property type="term" value="F:serine-type D-Ala-D-Ala carboxypeptidase activity"/>
    <property type="evidence" value="ECO:0007669"/>
    <property type="project" value="UniProtKB-EC"/>
</dbReference>
<feature type="domain" description="Penicillin-binding protein transpeptidase" evidence="17">
    <location>
        <begin position="324"/>
        <end position="604"/>
    </location>
</feature>
<evidence type="ECO:0000256" key="5">
    <source>
        <dbReference type="ARBA" id="ARBA00022645"/>
    </source>
</evidence>
<evidence type="ECO:0000256" key="14">
    <source>
        <dbReference type="ARBA" id="ARBA00023316"/>
    </source>
</evidence>
<dbReference type="InterPro" id="IPR012338">
    <property type="entry name" value="Beta-lactam/transpept-like"/>
</dbReference>
<evidence type="ECO:0000256" key="6">
    <source>
        <dbReference type="ARBA" id="ARBA00022670"/>
    </source>
</evidence>
<keyword evidence="7" id="KW-0328">Glycosyltransferase</keyword>
<evidence type="ECO:0000256" key="9">
    <source>
        <dbReference type="ARBA" id="ARBA00022801"/>
    </source>
</evidence>
<dbReference type="InterPro" id="IPR001264">
    <property type="entry name" value="Glyco_trans_51"/>
</dbReference>
<dbReference type="PANTHER" id="PTHR32282">
    <property type="entry name" value="BINDING PROTEIN TRANSPEPTIDASE, PUTATIVE-RELATED"/>
    <property type="match status" value="1"/>
</dbReference>
<dbReference type="InterPro" id="IPR001460">
    <property type="entry name" value="PCN-bd_Tpept"/>
</dbReference>
<comment type="similarity">
    <text evidence="3">In the N-terminal section; belongs to the glycosyltransferase 51 family.</text>
</comment>
<sequence length="688" mass="77057">MIRKLFRLGLFLFAMAILFGIGLFAFFAKDLPDPTRMDQREVVESTKIYDRTGEVILYDIHGEEKRTVIPLEEIPDTVKNATVTIEDDNFYHHLGFDWKGILRAFWANLTRQKITQGGSTLTQQYIKNAYLGGPQSARTYTRKIKEMILALEMEWKYSKDEILGFYLNQVPYGSNAYGIEAASQTFFNKSAKDLTLAQSALLAALPNGPSYYSPNGSHPEELKERQKYILDRMVKFGYISQGEADKAETEELTYSTLGDLKAHHFVTMVQEYLEEKYSKDYTDINMAGLKVYTTLDWDLQKIAEEAVTKGVENNKLRYQASNAALVAIDPKTGQVLALVGSKNYQEDQFNVATSPNRQPGSSFKPFAYAAAFEKGYRPETVLFDLPTSFGKFGPGEGIEYAPNNYDLKFRGPITMKNALAQSINLPSVKTLYLAGIDNTIDLAQRMGITTLRNRSQYGLSLVLGGGEVKLIDETAAYGVFAAEGIKHPVGLILKIEDAEGNVLDEYKNKEEQVLDKEIARQISNILSNNEARTPIFGAHSKLYLAGIPAAVKTGTTQDYTDGWTVGYTPSLVAGVWAGNNDFTKKMKLGADGVYVAAPIWNSFMTQAHQMKRNSKGKELKLNEFILPEKTEEFTPPQLLEKIDKPMVNGELVYQKKVKIDQISGKLATDLTPPDLINERSYQEVHSIL</sequence>
<comment type="catalytic activity">
    <reaction evidence="15">
        <text>Preferential cleavage: (Ac)2-L-Lys-D-Ala-|-D-Ala. Also transpeptidation of peptidyl-alanyl moieties that are N-acyl substituents of D-alanine.</text>
        <dbReference type="EC" id="3.4.16.4"/>
    </reaction>
</comment>
<dbReference type="SUPFAM" id="SSF53955">
    <property type="entry name" value="Lysozyme-like"/>
    <property type="match status" value="1"/>
</dbReference>
<dbReference type="GO" id="GO:0008658">
    <property type="term" value="F:penicillin binding"/>
    <property type="evidence" value="ECO:0007669"/>
    <property type="project" value="InterPro"/>
</dbReference>
<dbReference type="Pfam" id="PF00905">
    <property type="entry name" value="Transpeptidase"/>
    <property type="match status" value="1"/>
</dbReference>
<evidence type="ECO:0000256" key="16">
    <source>
        <dbReference type="ARBA" id="ARBA00049902"/>
    </source>
</evidence>
<evidence type="ECO:0000256" key="7">
    <source>
        <dbReference type="ARBA" id="ARBA00022676"/>
    </source>
</evidence>
<keyword evidence="13" id="KW-0511">Multifunctional enzyme</keyword>
<dbReference type="EMBL" id="PFWG01000055">
    <property type="protein sequence ID" value="PJA63666.1"/>
    <property type="molecule type" value="Genomic_DNA"/>
</dbReference>
<evidence type="ECO:0000313" key="20">
    <source>
        <dbReference type="Proteomes" id="UP000230941"/>
    </source>
</evidence>
<dbReference type="GO" id="GO:0006508">
    <property type="term" value="P:proteolysis"/>
    <property type="evidence" value="ECO:0007669"/>
    <property type="project" value="UniProtKB-KW"/>
</dbReference>
<proteinExistence type="inferred from homology"/>
<keyword evidence="11" id="KW-0573">Peptidoglycan synthesis</keyword>
<reference evidence="20" key="1">
    <citation type="submission" date="2017-09" db="EMBL/GenBank/DDBJ databases">
        <title>Depth-based differentiation of microbial function through sediment-hosted aquifers and enrichment of novel symbionts in the deep terrestrial subsurface.</title>
        <authorList>
            <person name="Probst A.J."/>
            <person name="Ladd B."/>
            <person name="Jarett J.K."/>
            <person name="Geller-Mcgrath D.E."/>
            <person name="Sieber C.M.K."/>
            <person name="Emerson J.B."/>
            <person name="Anantharaman K."/>
            <person name="Thomas B.C."/>
            <person name="Malmstrom R."/>
            <person name="Stieglmeier M."/>
            <person name="Klingl A."/>
            <person name="Woyke T."/>
            <person name="Ryan C.M."/>
            <person name="Banfield J.F."/>
        </authorList>
    </citation>
    <scope>NUCLEOTIDE SEQUENCE [LARGE SCALE GENOMIC DNA]</scope>
</reference>
<evidence type="ECO:0000256" key="15">
    <source>
        <dbReference type="ARBA" id="ARBA00034000"/>
    </source>
</evidence>
<dbReference type="Gene3D" id="3.40.710.10">
    <property type="entry name" value="DD-peptidase/beta-lactamase superfamily"/>
    <property type="match status" value="1"/>
</dbReference>
<accession>A0A2M7YL32</accession>
<evidence type="ECO:0000256" key="1">
    <source>
        <dbReference type="ARBA" id="ARBA00004236"/>
    </source>
</evidence>
<evidence type="ECO:0000256" key="11">
    <source>
        <dbReference type="ARBA" id="ARBA00022984"/>
    </source>
</evidence>
<dbReference type="SUPFAM" id="SSF56601">
    <property type="entry name" value="beta-lactamase/transpeptidase-like"/>
    <property type="match status" value="1"/>
</dbReference>
<dbReference type="GO" id="GO:0008955">
    <property type="term" value="F:peptidoglycan glycosyltransferase activity"/>
    <property type="evidence" value="ECO:0007669"/>
    <property type="project" value="UniProtKB-EC"/>
</dbReference>
<dbReference type="Pfam" id="PF00912">
    <property type="entry name" value="Transgly"/>
    <property type="match status" value="1"/>
</dbReference>
<evidence type="ECO:0000256" key="13">
    <source>
        <dbReference type="ARBA" id="ARBA00023268"/>
    </source>
</evidence>
<keyword evidence="6" id="KW-0645">Protease</keyword>
<evidence type="ECO:0000256" key="2">
    <source>
        <dbReference type="ARBA" id="ARBA00007090"/>
    </source>
</evidence>
<dbReference type="InterPro" id="IPR023346">
    <property type="entry name" value="Lysozyme-like_dom_sf"/>
</dbReference>
<dbReference type="Proteomes" id="UP000230941">
    <property type="component" value="Unassembled WGS sequence"/>
</dbReference>
<evidence type="ECO:0000256" key="10">
    <source>
        <dbReference type="ARBA" id="ARBA00022960"/>
    </source>
</evidence>
<keyword evidence="5" id="KW-0121">Carboxypeptidase</keyword>
<protein>
    <submittedName>
        <fullName evidence="19">Uncharacterized protein</fullName>
    </submittedName>
</protein>
<keyword evidence="8" id="KW-0808">Transferase</keyword>
<dbReference type="GO" id="GO:0008360">
    <property type="term" value="P:regulation of cell shape"/>
    <property type="evidence" value="ECO:0007669"/>
    <property type="project" value="UniProtKB-KW"/>
</dbReference>
<evidence type="ECO:0000259" key="17">
    <source>
        <dbReference type="Pfam" id="PF00905"/>
    </source>
</evidence>
<keyword evidence="9" id="KW-0378">Hydrolase</keyword>
<dbReference type="GO" id="GO:0030288">
    <property type="term" value="C:outer membrane-bounded periplasmic space"/>
    <property type="evidence" value="ECO:0007669"/>
    <property type="project" value="TreeGrafter"/>
</dbReference>
<comment type="caution">
    <text evidence="19">The sequence shown here is derived from an EMBL/GenBank/DDBJ whole genome shotgun (WGS) entry which is preliminary data.</text>
</comment>
<dbReference type="GO" id="GO:0005886">
    <property type="term" value="C:plasma membrane"/>
    <property type="evidence" value="ECO:0007669"/>
    <property type="project" value="UniProtKB-SubCell"/>
</dbReference>
<dbReference type="InterPro" id="IPR036950">
    <property type="entry name" value="PBP_transglycosylase"/>
</dbReference>
<dbReference type="GO" id="GO:0009252">
    <property type="term" value="P:peptidoglycan biosynthetic process"/>
    <property type="evidence" value="ECO:0007669"/>
    <property type="project" value="UniProtKB-KW"/>
</dbReference>
<comment type="subcellular location">
    <subcellularLocation>
        <location evidence="1">Cell membrane</location>
    </subcellularLocation>
</comment>
<keyword evidence="12" id="KW-0472">Membrane</keyword>
<dbReference type="GO" id="GO:0071555">
    <property type="term" value="P:cell wall organization"/>
    <property type="evidence" value="ECO:0007669"/>
    <property type="project" value="UniProtKB-KW"/>
</dbReference>
<evidence type="ECO:0000259" key="18">
    <source>
        <dbReference type="Pfam" id="PF00912"/>
    </source>
</evidence>
<evidence type="ECO:0000256" key="8">
    <source>
        <dbReference type="ARBA" id="ARBA00022679"/>
    </source>
</evidence>
<name>A0A2M7YL32_9BACT</name>
<feature type="non-terminal residue" evidence="19">
    <location>
        <position position="688"/>
    </location>
</feature>
<keyword evidence="14" id="KW-0961">Cell wall biogenesis/degradation</keyword>
<dbReference type="NCBIfam" id="TIGR02074">
    <property type="entry name" value="PBP_1a_fam"/>
    <property type="match status" value="1"/>
</dbReference>
<comment type="catalytic activity">
    <reaction evidence="16">
        <text>[GlcNAc-(1-&gt;4)-Mur2Ac(oyl-L-Ala-gamma-D-Glu-L-Lys-D-Ala-D-Ala)](n)-di-trans,octa-cis-undecaprenyl diphosphate + beta-D-GlcNAc-(1-&gt;4)-Mur2Ac(oyl-L-Ala-gamma-D-Glu-L-Lys-D-Ala-D-Ala)-di-trans,octa-cis-undecaprenyl diphosphate = [GlcNAc-(1-&gt;4)-Mur2Ac(oyl-L-Ala-gamma-D-Glu-L-Lys-D-Ala-D-Ala)](n+1)-di-trans,octa-cis-undecaprenyl diphosphate + di-trans,octa-cis-undecaprenyl diphosphate + H(+)</text>
        <dbReference type="Rhea" id="RHEA:23708"/>
        <dbReference type="Rhea" id="RHEA-COMP:9602"/>
        <dbReference type="Rhea" id="RHEA-COMP:9603"/>
        <dbReference type="ChEBI" id="CHEBI:15378"/>
        <dbReference type="ChEBI" id="CHEBI:58405"/>
        <dbReference type="ChEBI" id="CHEBI:60033"/>
        <dbReference type="ChEBI" id="CHEBI:78435"/>
        <dbReference type="EC" id="2.4.99.28"/>
    </reaction>
</comment>